<comment type="catalytic activity">
    <reaction evidence="8">
        <text>serotonin + (5Z,8Z,11Z,14Z)-eicosatetraenoyl-CoA = N-[(5Z,8Z,11Z,14Z)-eicosatetraenoyl]-serotonin + CoA + H(+)</text>
        <dbReference type="Rhea" id="RHEA:51396"/>
        <dbReference type="ChEBI" id="CHEBI:15378"/>
        <dbReference type="ChEBI" id="CHEBI:57287"/>
        <dbReference type="ChEBI" id="CHEBI:57368"/>
        <dbReference type="ChEBI" id="CHEBI:132255"/>
        <dbReference type="ChEBI" id="CHEBI:350546"/>
    </reaction>
    <physiologicalReaction direction="left-to-right" evidence="8">
        <dbReference type="Rhea" id="RHEA:51397"/>
    </physiologicalReaction>
</comment>
<evidence type="ECO:0000256" key="12">
    <source>
        <dbReference type="ARBA" id="ARBA00052335"/>
    </source>
</evidence>
<proteinExistence type="inferred from homology"/>
<dbReference type="FunFam" id="3.40.630.30:FF:000046">
    <property type="entry name" value="Dopamine N-acetyltransferase"/>
    <property type="match status" value="3"/>
</dbReference>
<feature type="compositionally biased region" description="Low complexity" evidence="14">
    <location>
        <begin position="203"/>
        <end position="219"/>
    </location>
</feature>
<name>A0ABD1DWT5_CULPP</name>
<evidence type="ECO:0000256" key="9">
    <source>
        <dbReference type="ARBA" id="ARBA00051711"/>
    </source>
</evidence>
<dbReference type="PANTHER" id="PTHR20905">
    <property type="entry name" value="N-ACETYLTRANSFERASE-RELATED"/>
    <property type="match status" value="1"/>
</dbReference>
<dbReference type="InterPro" id="IPR000182">
    <property type="entry name" value="GNAT_dom"/>
</dbReference>
<evidence type="ECO:0000313" key="17">
    <source>
        <dbReference type="EMBL" id="KAL1404101.1"/>
    </source>
</evidence>
<dbReference type="Pfam" id="PF13508">
    <property type="entry name" value="Acetyltransf_7"/>
    <property type="match status" value="1"/>
</dbReference>
<evidence type="ECO:0000259" key="16">
    <source>
        <dbReference type="PROSITE" id="PS51186"/>
    </source>
</evidence>
<evidence type="ECO:0000256" key="13">
    <source>
        <dbReference type="ARBA" id="ARBA00052491"/>
    </source>
</evidence>
<dbReference type="AlphaFoldDB" id="A0ABD1DWT5"/>
<feature type="domain" description="N-acetyltransferase" evidence="16">
    <location>
        <begin position="484"/>
        <end position="680"/>
    </location>
</feature>
<dbReference type="Gene3D" id="3.40.630.30">
    <property type="match status" value="3"/>
</dbReference>
<evidence type="ECO:0000256" key="11">
    <source>
        <dbReference type="ARBA" id="ARBA00052178"/>
    </source>
</evidence>
<dbReference type="CDD" id="cd04301">
    <property type="entry name" value="NAT_SF"/>
    <property type="match status" value="3"/>
</dbReference>
<comment type="catalytic activity">
    <reaction evidence="12">
        <text>dopamine + hexadecanoyl-CoA = N-hexadecanoyl-dopamine + CoA + H(+)</text>
        <dbReference type="Rhea" id="RHEA:51376"/>
        <dbReference type="ChEBI" id="CHEBI:15378"/>
        <dbReference type="ChEBI" id="CHEBI:57287"/>
        <dbReference type="ChEBI" id="CHEBI:57379"/>
        <dbReference type="ChEBI" id="CHEBI:59905"/>
        <dbReference type="ChEBI" id="CHEBI:134058"/>
    </reaction>
    <physiologicalReaction direction="left-to-right" evidence="12">
        <dbReference type="Rhea" id="RHEA:51377"/>
    </physiologicalReaction>
</comment>
<feature type="region of interest" description="Disordered" evidence="14">
    <location>
        <begin position="203"/>
        <end position="234"/>
    </location>
</feature>
<reference evidence="17 18" key="1">
    <citation type="submission" date="2024-05" db="EMBL/GenBank/DDBJ databases">
        <title>Culex pipiens pipiens assembly and annotation.</title>
        <authorList>
            <person name="Alout H."/>
            <person name="Durand T."/>
        </authorList>
    </citation>
    <scope>NUCLEOTIDE SEQUENCE [LARGE SCALE GENOMIC DNA]</scope>
    <source>
        <strain evidence="17">HA-2024</strain>
        <tissue evidence="17">Whole body</tissue>
    </source>
</reference>
<comment type="similarity">
    <text evidence="4">Belongs to the acetyltransferase family. AANAT subfamily.</text>
</comment>
<evidence type="ECO:0000256" key="2">
    <source>
        <dbReference type="ARBA" id="ARBA00023315"/>
    </source>
</evidence>
<feature type="domain" description="N-acetyltransferase" evidence="16">
    <location>
        <begin position="275"/>
        <end position="473"/>
    </location>
</feature>
<evidence type="ECO:0000256" key="5">
    <source>
        <dbReference type="ARBA" id="ARBA00039114"/>
    </source>
</evidence>
<dbReference type="PROSITE" id="PS51186">
    <property type="entry name" value="GNAT"/>
    <property type="match status" value="2"/>
</dbReference>
<dbReference type="SUPFAM" id="SSF55729">
    <property type="entry name" value="Acyl-CoA N-acyltransferases (Nat)"/>
    <property type="match status" value="3"/>
</dbReference>
<dbReference type="PANTHER" id="PTHR20905:SF1">
    <property type="entry name" value="AT07410P-RELATED"/>
    <property type="match status" value="1"/>
</dbReference>
<keyword evidence="1" id="KW-0808">Transferase</keyword>
<evidence type="ECO:0000256" key="3">
    <source>
        <dbReference type="ARBA" id="ARBA00037926"/>
    </source>
</evidence>
<comment type="pathway">
    <text evidence="3">Aromatic compound metabolism; melatonin biosynthesis; melatonin from serotonin: step 1/2.</text>
</comment>
<evidence type="ECO:0000256" key="1">
    <source>
        <dbReference type="ARBA" id="ARBA00022679"/>
    </source>
</evidence>
<evidence type="ECO:0000256" key="15">
    <source>
        <dbReference type="SAM" id="SignalP"/>
    </source>
</evidence>
<comment type="catalytic activity">
    <reaction evidence="11">
        <text>serotonin + hexadecanoyl-CoA = N-hexadecanoyl-serotonin + CoA + H(+)</text>
        <dbReference type="Rhea" id="RHEA:51384"/>
        <dbReference type="ChEBI" id="CHEBI:15378"/>
        <dbReference type="ChEBI" id="CHEBI:57287"/>
        <dbReference type="ChEBI" id="CHEBI:57379"/>
        <dbReference type="ChEBI" id="CHEBI:134059"/>
        <dbReference type="ChEBI" id="CHEBI:350546"/>
    </reaction>
    <physiologicalReaction direction="left-to-right" evidence="11">
        <dbReference type="Rhea" id="RHEA:51385"/>
    </physiologicalReaction>
</comment>
<dbReference type="GO" id="GO:0004059">
    <property type="term" value="F:aralkylamine N-acetyltransferase activity"/>
    <property type="evidence" value="ECO:0007669"/>
    <property type="project" value="UniProtKB-EC"/>
</dbReference>
<protein>
    <recommendedName>
        <fullName evidence="5">aralkylamine N-acetyltransferase</fullName>
        <ecNumber evidence="5">2.3.1.87</ecNumber>
    </recommendedName>
</protein>
<keyword evidence="18" id="KW-1185">Reference proteome</keyword>
<feature type="signal peptide" evidence="15">
    <location>
        <begin position="1"/>
        <end position="19"/>
    </location>
</feature>
<feature type="chain" id="PRO_5044747732" description="aralkylamine N-acetyltransferase" evidence="15">
    <location>
        <begin position="20"/>
        <end position="911"/>
    </location>
</feature>
<dbReference type="EC" id="2.3.1.87" evidence="5"/>
<dbReference type="InterPro" id="IPR016181">
    <property type="entry name" value="Acyl_CoA_acyltransferase"/>
</dbReference>
<comment type="catalytic activity">
    <reaction evidence="9">
        <text>dopamine + acetyl-CoA = N-acetyldopamine + CoA + H(+)</text>
        <dbReference type="Rhea" id="RHEA:51388"/>
        <dbReference type="ChEBI" id="CHEBI:15378"/>
        <dbReference type="ChEBI" id="CHEBI:57287"/>
        <dbReference type="ChEBI" id="CHEBI:57288"/>
        <dbReference type="ChEBI" id="CHEBI:59905"/>
        <dbReference type="ChEBI" id="CHEBI:125678"/>
    </reaction>
    <physiologicalReaction direction="left-to-right" evidence="9">
        <dbReference type="Rhea" id="RHEA:51389"/>
    </physiologicalReaction>
</comment>
<comment type="catalytic activity">
    <reaction evidence="7">
        <text>serotonin + octadecanoyl-CoA = N-octadecanoyl-serotonin + CoA + H(+)</text>
        <dbReference type="Rhea" id="RHEA:51400"/>
        <dbReference type="ChEBI" id="CHEBI:15378"/>
        <dbReference type="ChEBI" id="CHEBI:57287"/>
        <dbReference type="ChEBI" id="CHEBI:57394"/>
        <dbReference type="ChEBI" id="CHEBI:134065"/>
        <dbReference type="ChEBI" id="CHEBI:350546"/>
    </reaction>
    <physiologicalReaction direction="left-to-right" evidence="7">
        <dbReference type="Rhea" id="RHEA:51401"/>
    </physiologicalReaction>
</comment>
<evidence type="ECO:0000256" key="4">
    <source>
        <dbReference type="ARBA" id="ARBA00038182"/>
    </source>
</evidence>
<comment type="catalytic activity">
    <reaction evidence="10">
        <text>serotonin + (9Z)-octadecenoyl-CoA = N-(9Z-octadecenoyl)-serotonin + CoA + H(+)</text>
        <dbReference type="Rhea" id="RHEA:51392"/>
        <dbReference type="ChEBI" id="CHEBI:15378"/>
        <dbReference type="ChEBI" id="CHEBI:57287"/>
        <dbReference type="ChEBI" id="CHEBI:57387"/>
        <dbReference type="ChEBI" id="CHEBI:134064"/>
        <dbReference type="ChEBI" id="CHEBI:350546"/>
    </reaction>
    <physiologicalReaction direction="left-to-right" evidence="10">
        <dbReference type="Rhea" id="RHEA:51393"/>
    </physiologicalReaction>
</comment>
<keyword evidence="2" id="KW-0012">Acyltransferase</keyword>
<dbReference type="Proteomes" id="UP001562425">
    <property type="component" value="Unassembled WGS sequence"/>
</dbReference>
<evidence type="ECO:0000256" key="10">
    <source>
        <dbReference type="ARBA" id="ARBA00051823"/>
    </source>
</evidence>
<comment type="caution">
    <text evidence="17">The sequence shown here is derived from an EMBL/GenBank/DDBJ whole genome shotgun (WGS) entry which is preliminary data.</text>
</comment>
<evidence type="ECO:0000256" key="14">
    <source>
        <dbReference type="SAM" id="MobiDB-lite"/>
    </source>
</evidence>
<sequence>MKSTLVLLALALATSIVRAQTTADPALTTVDPTATTADPSATTAAPVVTTVDPASTTVAATTVDPALTTVDPTATTAAPAVTTAAPAVTTVDPTATTVAPAVTTIDPAAVTTAAPVVTTVDPTATTAAPAVTTAAPVVTTVDPTATTAAPAVTTVDPTATTVAPVVTTVAPVVTTAAPAPTTAAPAVTTAAPAATTVAPTTVAPAATTAAPKSATTTRTTRPRKHSAEKKRSSKELRFGGRMSFEKVSKERLQGRKAYEKASKERSGKRVMTDDVSFAPVAPADYAEARAFIVKYFYAFEPMNRAYIGQKEASDADVEFAVKYLERGLGVKAVDRDGKIVGLSLGYIGQENDAEVMRREAEQNAGDRKWRDMLEFLAYVQEGADVLGKFGIDVAYEVQLVAVHPDYRGRSIGKKLVEQQILNAKERGFRGVYVDCSNVFTARIMEGLGFECIHQIDFADYRTTEGLTIFQPEDEVNTMMRSINVEYSVAKPEEYDSVRDFVLKYYYADEPLNTSYVYGSEPAEDDVDFSLSFLLQNMAVKATDEGRLVGVSIGSPVYPEYLADLLKAAEVAKTRKWRDNLLLLAHLQRSANVLDRFRVDRCYDIEILAVHPDYRGHSIGRRLFEEQFRQGKILGYPLASADCSSYFSARIAERVGMECVAKLAYADYRDDSGVQLFRPKEPHLEVQTFAKSTTMVNSDRIVLRVARADEVDLVRQTLRTIYYPEEAITISYVHGVEPTADDERFSLSFVPQGTVVLAEDLDAGGKVVGVSVAGPIQPGDPELMVQEAATTETKKWSDILKLLALLEQTADVCGKFRLEKAYHVHILAVDPTYRGHALGKKVLKFQMDLAEKLGFGAISGDFTSVYSARIAEQLGMECISQFDMEGYRDEQGAHLFKPRDVHKVIKTCVKVF</sequence>
<comment type="catalytic activity">
    <reaction evidence="6">
        <text>dopamine + (9Z)-octadecenoyl-CoA = N-(9Z-octadecanoyl)-dopamine + CoA + H(+)</text>
        <dbReference type="Rhea" id="RHEA:51380"/>
        <dbReference type="ChEBI" id="CHEBI:15378"/>
        <dbReference type="ChEBI" id="CHEBI:31883"/>
        <dbReference type="ChEBI" id="CHEBI:57287"/>
        <dbReference type="ChEBI" id="CHEBI:57387"/>
        <dbReference type="ChEBI" id="CHEBI:59905"/>
    </reaction>
    <physiologicalReaction direction="left-to-right" evidence="6">
        <dbReference type="Rhea" id="RHEA:51381"/>
    </physiologicalReaction>
</comment>
<evidence type="ECO:0000256" key="6">
    <source>
        <dbReference type="ARBA" id="ARBA00050189"/>
    </source>
</evidence>
<organism evidence="17 18">
    <name type="scientific">Culex pipiens pipiens</name>
    <name type="common">Northern house mosquito</name>
    <dbReference type="NCBI Taxonomy" id="38569"/>
    <lineage>
        <taxon>Eukaryota</taxon>
        <taxon>Metazoa</taxon>
        <taxon>Ecdysozoa</taxon>
        <taxon>Arthropoda</taxon>
        <taxon>Hexapoda</taxon>
        <taxon>Insecta</taxon>
        <taxon>Pterygota</taxon>
        <taxon>Neoptera</taxon>
        <taxon>Endopterygota</taxon>
        <taxon>Diptera</taxon>
        <taxon>Nematocera</taxon>
        <taxon>Culicoidea</taxon>
        <taxon>Culicidae</taxon>
        <taxon>Culicinae</taxon>
        <taxon>Culicini</taxon>
        <taxon>Culex</taxon>
        <taxon>Culex</taxon>
    </lineage>
</organism>
<accession>A0ABD1DWT5</accession>
<evidence type="ECO:0000256" key="8">
    <source>
        <dbReference type="ARBA" id="ARBA00051284"/>
    </source>
</evidence>
<evidence type="ECO:0000256" key="7">
    <source>
        <dbReference type="ARBA" id="ARBA00050849"/>
    </source>
</evidence>
<evidence type="ECO:0000313" key="18">
    <source>
        <dbReference type="Proteomes" id="UP001562425"/>
    </source>
</evidence>
<keyword evidence="15" id="KW-0732">Signal</keyword>
<comment type="catalytic activity">
    <reaction evidence="13">
        <text>serotonin + acetyl-CoA = N-acetylserotonin + CoA + H(+)</text>
        <dbReference type="Rhea" id="RHEA:25217"/>
        <dbReference type="ChEBI" id="CHEBI:15378"/>
        <dbReference type="ChEBI" id="CHEBI:17697"/>
        <dbReference type="ChEBI" id="CHEBI:57287"/>
        <dbReference type="ChEBI" id="CHEBI:57288"/>
        <dbReference type="ChEBI" id="CHEBI:350546"/>
        <dbReference type="EC" id="2.3.1.87"/>
    </reaction>
    <physiologicalReaction direction="left-to-right" evidence="13">
        <dbReference type="Rhea" id="RHEA:25218"/>
    </physiologicalReaction>
</comment>
<gene>
    <name evidence="17" type="ORF">pipiens_005457</name>
</gene>
<dbReference type="EMBL" id="JBEHCU010000805">
    <property type="protein sequence ID" value="KAL1404101.1"/>
    <property type="molecule type" value="Genomic_DNA"/>
</dbReference>